<dbReference type="InterPro" id="IPR013766">
    <property type="entry name" value="Thioredoxin_domain"/>
</dbReference>
<dbReference type="GO" id="GO:0030313">
    <property type="term" value="C:cell envelope"/>
    <property type="evidence" value="ECO:0007669"/>
    <property type="project" value="UniProtKB-SubCell"/>
</dbReference>
<dbReference type="CDD" id="cd02966">
    <property type="entry name" value="TlpA_like_family"/>
    <property type="match status" value="1"/>
</dbReference>
<feature type="chain" id="PRO_5016640981" evidence="5">
    <location>
        <begin position="19"/>
        <end position="172"/>
    </location>
</feature>
<evidence type="ECO:0000313" key="7">
    <source>
        <dbReference type="EMBL" id="SUV52674.1"/>
    </source>
</evidence>
<dbReference type="Proteomes" id="UP000255515">
    <property type="component" value="Unassembled WGS sequence"/>
</dbReference>
<accession>A0A380ZUL0</accession>
<evidence type="ECO:0000256" key="1">
    <source>
        <dbReference type="ARBA" id="ARBA00004196"/>
    </source>
</evidence>
<dbReference type="SUPFAM" id="SSF52833">
    <property type="entry name" value="Thioredoxin-like"/>
    <property type="match status" value="1"/>
</dbReference>
<evidence type="ECO:0000313" key="8">
    <source>
        <dbReference type="Proteomes" id="UP000255515"/>
    </source>
</evidence>
<evidence type="ECO:0000256" key="4">
    <source>
        <dbReference type="ARBA" id="ARBA00023284"/>
    </source>
</evidence>
<dbReference type="AlphaFoldDB" id="A0A380ZUL0"/>
<feature type="domain" description="Thioredoxin" evidence="6">
    <location>
        <begin position="20"/>
        <end position="171"/>
    </location>
</feature>
<evidence type="ECO:0000256" key="2">
    <source>
        <dbReference type="ARBA" id="ARBA00022748"/>
    </source>
</evidence>
<dbReference type="GO" id="GO:0017004">
    <property type="term" value="P:cytochrome complex assembly"/>
    <property type="evidence" value="ECO:0007669"/>
    <property type="project" value="UniProtKB-KW"/>
</dbReference>
<reference evidence="7 8" key="1">
    <citation type="submission" date="2018-06" db="EMBL/GenBank/DDBJ databases">
        <authorList>
            <consortium name="Pathogen Informatics"/>
            <person name="Doyle S."/>
        </authorList>
    </citation>
    <scope>NUCLEOTIDE SEQUENCE [LARGE SCALE GENOMIC DNA]</scope>
    <source>
        <strain evidence="7 8">NCTC11661</strain>
    </source>
</reference>
<comment type="subcellular location">
    <subcellularLocation>
        <location evidence="1">Cell envelope</location>
    </subcellularLocation>
</comment>
<dbReference type="InterPro" id="IPR036249">
    <property type="entry name" value="Thioredoxin-like_sf"/>
</dbReference>
<dbReference type="Gene3D" id="3.40.30.10">
    <property type="entry name" value="Glutaredoxin"/>
    <property type="match status" value="1"/>
</dbReference>
<dbReference type="PANTHER" id="PTHR42852:SF6">
    <property type="entry name" value="THIOL:DISULFIDE INTERCHANGE PROTEIN DSBE"/>
    <property type="match status" value="1"/>
</dbReference>
<dbReference type="InterPro" id="IPR012336">
    <property type="entry name" value="Thioredoxin-like_fold"/>
</dbReference>
<evidence type="ECO:0000256" key="3">
    <source>
        <dbReference type="ARBA" id="ARBA00023157"/>
    </source>
</evidence>
<feature type="signal peptide" evidence="5">
    <location>
        <begin position="1"/>
        <end position="18"/>
    </location>
</feature>
<dbReference type="Pfam" id="PF13905">
    <property type="entry name" value="Thioredoxin_8"/>
    <property type="match status" value="1"/>
</dbReference>
<keyword evidence="2" id="KW-0201">Cytochrome c-type biogenesis</keyword>
<keyword evidence="5" id="KW-0732">Signal</keyword>
<keyword evidence="3" id="KW-1015">Disulfide bond</keyword>
<evidence type="ECO:0000256" key="5">
    <source>
        <dbReference type="SAM" id="SignalP"/>
    </source>
</evidence>
<keyword evidence="4" id="KW-0676">Redox-active center</keyword>
<dbReference type="PROSITE" id="PS51352">
    <property type="entry name" value="THIOREDOXIN_2"/>
    <property type="match status" value="1"/>
</dbReference>
<evidence type="ECO:0000259" key="6">
    <source>
        <dbReference type="PROSITE" id="PS51352"/>
    </source>
</evidence>
<name>A0A380ZUL0_9FLAO</name>
<dbReference type="EMBL" id="UFTJ01000003">
    <property type="protein sequence ID" value="SUV52674.1"/>
    <property type="molecule type" value="Genomic_DNA"/>
</dbReference>
<protein>
    <submittedName>
        <fullName evidence="7">Thioredoxin</fullName>
    </submittedName>
</protein>
<organism evidence="7 8">
    <name type="scientific">Bergeyella zoohelcum</name>
    <dbReference type="NCBI Taxonomy" id="1015"/>
    <lineage>
        <taxon>Bacteria</taxon>
        <taxon>Pseudomonadati</taxon>
        <taxon>Bacteroidota</taxon>
        <taxon>Flavobacteriia</taxon>
        <taxon>Flavobacteriales</taxon>
        <taxon>Weeksellaceae</taxon>
        <taxon>Bergeyella</taxon>
    </lineage>
</organism>
<dbReference type="InterPro" id="IPR050553">
    <property type="entry name" value="Thioredoxin_ResA/DsbE_sf"/>
</dbReference>
<dbReference type="PANTHER" id="PTHR42852">
    <property type="entry name" value="THIOL:DISULFIDE INTERCHANGE PROTEIN DSBE"/>
    <property type="match status" value="1"/>
</dbReference>
<gene>
    <name evidence="7" type="primary">trxA_2</name>
    <name evidence="7" type="ORF">NCTC11661_01814</name>
</gene>
<sequence length="172" mass="20542">MRKIALLLTILVYSISYAQKKPEQIKMEFTQEVLEQKVVSYTGKKLSIHQVMQQYQGKIVLIDFWASWCRDCLLALPKVEQLKNDFPTLEFVYFSLDRTFDQWKRGLEKHGIADRKTYWFDEGWKNKFNNYIDLNWVPRFILVDQTGKIAHYYSISPDDPELRAKIQELIKP</sequence>
<dbReference type="RefSeq" id="WP_002688221.1">
    <property type="nucleotide sequence ID" value="NZ_UFTJ01000003.1"/>
</dbReference>
<proteinExistence type="predicted"/>